<accession>A0AAD4KGZ4</accession>
<evidence type="ECO:0000256" key="6">
    <source>
        <dbReference type="ARBA" id="ARBA00023136"/>
    </source>
</evidence>
<organism evidence="10 11">
    <name type="scientific">Talaromyces proteolyticus</name>
    <dbReference type="NCBI Taxonomy" id="1131652"/>
    <lineage>
        <taxon>Eukaryota</taxon>
        <taxon>Fungi</taxon>
        <taxon>Dikarya</taxon>
        <taxon>Ascomycota</taxon>
        <taxon>Pezizomycotina</taxon>
        <taxon>Eurotiomycetes</taxon>
        <taxon>Eurotiomycetidae</taxon>
        <taxon>Eurotiales</taxon>
        <taxon>Trichocomaceae</taxon>
        <taxon>Talaromyces</taxon>
        <taxon>Talaromyces sect. Bacilispori</taxon>
    </lineage>
</organism>
<keyword evidence="5 8" id="KW-1133">Transmembrane helix</keyword>
<dbReference type="RefSeq" id="XP_046067633.1">
    <property type="nucleotide sequence ID" value="XM_046214499.1"/>
</dbReference>
<sequence>MASTDVKMSEPRVAQPIEFHDNKSALYHLRHNGRLIVTALLLSTAYFTFGYDGSVVGGVIAMPSFIKQFGHASTSGGNILPATDVSMITSVPVAGSFIGFLIATWMGDIFGRKKTMWLGCLVSLIGAAIQTASSNVATITVGRAFANIAIMIFLSMTSCFSNEIAPAPVRGAIVGLSIVLIDTASVVTSGVSWGTHENPTSFAYRLPLGLQVLWPLLIAAGLTFVSDSPTYFLIKGDDNRAYASLRKVRQGYTDDEIELEMQSLKYQESLRAEETEVSWFELFKGTNLRRTMLALSIGNFQQLSGIAFATNYATIFLTQIGSSNPYLLVLGLNILSLGGAVCGLFVVDWMGRRTLALSSFVVLFIIDMVVGGVAFADQTSPIVAKITAAFCLMFGFFFAAGFGPLTYIISSEMPTARLRNKTGALTFMSVSLFNMVVTFVLPYIANADEANLAAKTYLIFGGWMLGCIIITYFCLPETKGRSPAELDEMFNARVSTRNFRGYVCAVAPEHVEEAMGKCLSLKAGEGVQIEKLA</sequence>
<dbReference type="Pfam" id="PF00083">
    <property type="entry name" value="Sugar_tr"/>
    <property type="match status" value="1"/>
</dbReference>
<evidence type="ECO:0000256" key="2">
    <source>
        <dbReference type="ARBA" id="ARBA00010992"/>
    </source>
</evidence>
<feature type="transmembrane region" description="Helical" evidence="8">
    <location>
        <begin position="326"/>
        <end position="347"/>
    </location>
</feature>
<dbReference type="InterPro" id="IPR050360">
    <property type="entry name" value="MFS_Sugar_Transporters"/>
</dbReference>
<feature type="transmembrane region" description="Helical" evidence="8">
    <location>
        <begin position="85"/>
        <end position="103"/>
    </location>
</feature>
<dbReference type="AlphaFoldDB" id="A0AAD4KGZ4"/>
<comment type="caution">
    <text evidence="10">The sequence shown here is derived from an EMBL/GenBank/DDBJ whole genome shotgun (WGS) entry which is preliminary data.</text>
</comment>
<evidence type="ECO:0000256" key="4">
    <source>
        <dbReference type="ARBA" id="ARBA00022692"/>
    </source>
</evidence>
<proteinExistence type="inferred from homology"/>
<feature type="transmembrane region" description="Helical" evidence="8">
    <location>
        <begin position="213"/>
        <end position="234"/>
    </location>
</feature>
<evidence type="ECO:0000256" key="3">
    <source>
        <dbReference type="ARBA" id="ARBA00022448"/>
    </source>
</evidence>
<evidence type="ECO:0000256" key="8">
    <source>
        <dbReference type="SAM" id="Phobius"/>
    </source>
</evidence>
<keyword evidence="3 7" id="KW-0813">Transport</keyword>
<evidence type="ECO:0000256" key="7">
    <source>
        <dbReference type="RuleBase" id="RU003346"/>
    </source>
</evidence>
<feature type="transmembrane region" description="Helical" evidence="8">
    <location>
        <begin position="382"/>
        <end position="410"/>
    </location>
</feature>
<feature type="transmembrane region" description="Helical" evidence="8">
    <location>
        <begin position="292"/>
        <end position="314"/>
    </location>
</feature>
<feature type="transmembrane region" description="Helical" evidence="8">
    <location>
        <begin position="457"/>
        <end position="475"/>
    </location>
</feature>
<keyword evidence="6 8" id="KW-0472">Membrane</keyword>
<keyword evidence="4 8" id="KW-0812">Transmembrane</keyword>
<feature type="transmembrane region" description="Helical" evidence="8">
    <location>
        <begin position="115"/>
        <end position="132"/>
    </location>
</feature>
<reference evidence="10" key="1">
    <citation type="submission" date="2021-12" db="EMBL/GenBank/DDBJ databases">
        <title>Convergent genome expansion in fungi linked to evolution of root-endophyte symbiosis.</title>
        <authorList>
            <consortium name="DOE Joint Genome Institute"/>
            <person name="Ke Y.-H."/>
            <person name="Bonito G."/>
            <person name="Liao H.-L."/>
            <person name="Looney B."/>
            <person name="Rojas-Flechas A."/>
            <person name="Nash J."/>
            <person name="Hameed K."/>
            <person name="Schadt C."/>
            <person name="Martin F."/>
            <person name="Crous P.W."/>
            <person name="Miettinen O."/>
            <person name="Magnuson J.K."/>
            <person name="Labbe J."/>
            <person name="Jacobson D."/>
            <person name="Doktycz M.J."/>
            <person name="Veneault-Fourrey C."/>
            <person name="Kuo A."/>
            <person name="Mondo S."/>
            <person name="Calhoun S."/>
            <person name="Riley R."/>
            <person name="Ohm R."/>
            <person name="LaButti K."/>
            <person name="Andreopoulos B."/>
            <person name="Pangilinan J."/>
            <person name="Nolan M."/>
            <person name="Tritt A."/>
            <person name="Clum A."/>
            <person name="Lipzen A."/>
            <person name="Daum C."/>
            <person name="Barry K."/>
            <person name="Grigoriev I.V."/>
            <person name="Vilgalys R."/>
        </authorList>
    </citation>
    <scope>NUCLEOTIDE SEQUENCE</scope>
    <source>
        <strain evidence="10">PMI_201</strain>
    </source>
</reference>
<dbReference type="SUPFAM" id="SSF103473">
    <property type="entry name" value="MFS general substrate transporter"/>
    <property type="match status" value="1"/>
</dbReference>
<feature type="transmembrane region" description="Helical" evidence="8">
    <location>
        <begin position="173"/>
        <end position="193"/>
    </location>
</feature>
<dbReference type="GO" id="GO:0016020">
    <property type="term" value="C:membrane"/>
    <property type="evidence" value="ECO:0007669"/>
    <property type="project" value="UniProtKB-SubCell"/>
</dbReference>
<feature type="transmembrane region" description="Helical" evidence="8">
    <location>
        <begin position="422"/>
        <end position="445"/>
    </location>
</feature>
<comment type="similarity">
    <text evidence="2 7">Belongs to the major facilitator superfamily. Sugar transporter (TC 2.A.1.1) family.</text>
</comment>
<dbReference type="Gene3D" id="1.20.1250.20">
    <property type="entry name" value="MFS general substrate transporter like domains"/>
    <property type="match status" value="1"/>
</dbReference>
<feature type="transmembrane region" description="Helical" evidence="8">
    <location>
        <begin position="354"/>
        <end position="376"/>
    </location>
</feature>
<dbReference type="InterPro" id="IPR036259">
    <property type="entry name" value="MFS_trans_sf"/>
</dbReference>
<dbReference type="InterPro" id="IPR020846">
    <property type="entry name" value="MFS_dom"/>
</dbReference>
<dbReference type="PROSITE" id="PS00216">
    <property type="entry name" value="SUGAR_TRANSPORT_1"/>
    <property type="match status" value="1"/>
</dbReference>
<dbReference type="NCBIfam" id="TIGR00879">
    <property type="entry name" value="SP"/>
    <property type="match status" value="1"/>
</dbReference>
<dbReference type="PANTHER" id="PTHR48022:SF27">
    <property type="entry name" value="MAJOR FACILITATOR SUPERFAMILY (MFS) PROFILE DOMAIN-CONTAINING PROTEIN"/>
    <property type="match status" value="1"/>
</dbReference>
<dbReference type="InterPro" id="IPR005829">
    <property type="entry name" value="Sugar_transporter_CS"/>
</dbReference>
<gene>
    <name evidence="10" type="ORF">BGW36DRAFT_363871</name>
</gene>
<dbReference type="GO" id="GO:0005351">
    <property type="term" value="F:carbohydrate:proton symporter activity"/>
    <property type="evidence" value="ECO:0007669"/>
    <property type="project" value="TreeGrafter"/>
</dbReference>
<feature type="transmembrane region" description="Helical" evidence="8">
    <location>
        <begin position="35"/>
        <end position="65"/>
    </location>
</feature>
<keyword evidence="11" id="KW-1185">Reference proteome</keyword>
<feature type="domain" description="Major facilitator superfamily (MFS) profile" evidence="9">
    <location>
        <begin position="38"/>
        <end position="479"/>
    </location>
</feature>
<comment type="subcellular location">
    <subcellularLocation>
        <location evidence="1">Membrane</location>
        <topology evidence="1">Multi-pass membrane protein</topology>
    </subcellularLocation>
</comment>
<dbReference type="InterPro" id="IPR003663">
    <property type="entry name" value="Sugar/inositol_transpt"/>
</dbReference>
<evidence type="ECO:0000256" key="5">
    <source>
        <dbReference type="ARBA" id="ARBA00022989"/>
    </source>
</evidence>
<evidence type="ECO:0000259" key="9">
    <source>
        <dbReference type="PROSITE" id="PS50850"/>
    </source>
</evidence>
<name>A0AAD4KGZ4_9EURO</name>
<feature type="transmembrane region" description="Helical" evidence="8">
    <location>
        <begin position="144"/>
        <end position="161"/>
    </location>
</feature>
<dbReference type="GeneID" id="70244786"/>
<dbReference type="EMBL" id="JAJTJA010000012">
    <property type="protein sequence ID" value="KAH8691541.1"/>
    <property type="molecule type" value="Genomic_DNA"/>
</dbReference>
<evidence type="ECO:0000313" key="10">
    <source>
        <dbReference type="EMBL" id="KAH8691541.1"/>
    </source>
</evidence>
<dbReference type="Proteomes" id="UP001201262">
    <property type="component" value="Unassembled WGS sequence"/>
</dbReference>
<evidence type="ECO:0000313" key="11">
    <source>
        <dbReference type="Proteomes" id="UP001201262"/>
    </source>
</evidence>
<dbReference type="InterPro" id="IPR005828">
    <property type="entry name" value="MFS_sugar_transport-like"/>
</dbReference>
<evidence type="ECO:0000256" key="1">
    <source>
        <dbReference type="ARBA" id="ARBA00004141"/>
    </source>
</evidence>
<protein>
    <submittedName>
        <fullName evidence="10">General substrate transporter</fullName>
    </submittedName>
</protein>
<dbReference type="PANTHER" id="PTHR48022">
    <property type="entry name" value="PLASTIDIC GLUCOSE TRANSPORTER 4"/>
    <property type="match status" value="1"/>
</dbReference>
<dbReference type="FunFam" id="1.20.1250.20:FF:000078">
    <property type="entry name" value="MFS maltose transporter, putative"/>
    <property type="match status" value="1"/>
</dbReference>
<dbReference type="PROSITE" id="PS50850">
    <property type="entry name" value="MFS"/>
    <property type="match status" value="1"/>
</dbReference>